<gene>
    <name evidence="3" type="ORF">g.8945</name>
</gene>
<feature type="region of interest" description="Disordered" evidence="1">
    <location>
        <begin position="1"/>
        <end position="25"/>
    </location>
</feature>
<feature type="non-terminal residue" evidence="3">
    <location>
        <position position="1"/>
    </location>
</feature>
<proteinExistence type="predicted"/>
<reference evidence="3" key="1">
    <citation type="submission" date="2015-11" db="EMBL/GenBank/DDBJ databases">
        <title>De novo transcriptome assembly of four potential Pierce s Disease insect vectors from Arizona vineyards.</title>
        <authorList>
            <person name="Tassone E.E."/>
        </authorList>
    </citation>
    <scope>NUCLEOTIDE SEQUENCE</scope>
</reference>
<dbReference type="AlphaFoldDB" id="A0A1B6FUM6"/>
<keyword evidence="2" id="KW-0472">Membrane</keyword>
<dbReference type="EMBL" id="GECZ01015843">
    <property type="protein sequence ID" value="JAS53926.1"/>
    <property type="molecule type" value="Transcribed_RNA"/>
</dbReference>
<accession>A0A1B6FUM6</accession>
<feature type="transmembrane region" description="Helical" evidence="2">
    <location>
        <begin position="90"/>
        <end position="110"/>
    </location>
</feature>
<evidence type="ECO:0000256" key="2">
    <source>
        <dbReference type="SAM" id="Phobius"/>
    </source>
</evidence>
<evidence type="ECO:0000256" key="1">
    <source>
        <dbReference type="SAM" id="MobiDB-lite"/>
    </source>
</evidence>
<keyword evidence="2" id="KW-0812">Transmembrane</keyword>
<organism evidence="3">
    <name type="scientific">Cuerna arida</name>
    <dbReference type="NCBI Taxonomy" id="1464854"/>
    <lineage>
        <taxon>Eukaryota</taxon>
        <taxon>Metazoa</taxon>
        <taxon>Ecdysozoa</taxon>
        <taxon>Arthropoda</taxon>
        <taxon>Hexapoda</taxon>
        <taxon>Insecta</taxon>
        <taxon>Pterygota</taxon>
        <taxon>Neoptera</taxon>
        <taxon>Paraneoptera</taxon>
        <taxon>Hemiptera</taxon>
        <taxon>Auchenorrhyncha</taxon>
        <taxon>Membracoidea</taxon>
        <taxon>Cicadellidae</taxon>
        <taxon>Cicadellinae</taxon>
        <taxon>Proconiini</taxon>
        <taxon>Cuerna</taxon>
    </lineage>
</organism>
<sequence length="111" mass="12413">GRKRKGLTAEMISTSMMPEKSDPKSKGISDVFNSFHQNQDDCAINLTESSTIDEENAYKVDFKGVESCTSSLERLFDTSDSEDVHSQKMYSFEALVVLLCIFLLAVPLSFM</sequence>
<feature type="non-terminal residue" evidence="3">
    <location>
        <position position="111"/>
    </location>
</feature>
<protein>
    <submittedName>
        <fullName evidence="3">Uncharacterized protein</fullName>
    </submittedName>
</protein>
<name>A0A1B6FUM6_9HEMI</name>
<evidence type="ECO:0000313" key="3">
    <source>
        <dbReference type="EMBL" id="JAS53926.1"/>
    </source>
</evidence>
<keyword evidence="2" id="KW-1133">Transmembrane helix</keyword>